<name>A0A7J7J093_BUGNE</name>
<dbReference type="EMBL" id="VXIV02003223">
    <property type="protein sequence ID" value="KAF6019533.1"/>
    <property type="molecule type" value="Genomic_DNA"/>
</dbReference>
<reference evidence="2" key="1">
    <citation type="submission" date="2020-06" db="EMBL/GenBank/DDBJ databases">
        <title>Draft genome of Bugula neritina, a colonial animal packing powerful symbionts and potential medicines.</title>
        <authorList>
            <person name="Rayko M."/>
        </authorList>
    </citation>
    <scope>NUCLEOTIDE SEQUENCE [LARGE SCALE GENOMIC DNA]</scope>
    <source>
        <strain evidence="2">Kwan_BN1</strain>
    </source>
</reference>
<feature type="region of interest" description="Disordered" evidence="1">
    <location>
        <begin position="194"/>
        <end position="233"/>
    </location>
</feature>
<comment type="caution">
    <text evidence="2">The sequence shown here is derived from an EMBL/GenBank/DDBJ whole genome shotgun (WGS) entry which is preliminary data.</text>
</comment>
<evidence type="ECO:0000256" key="1">
    <source>
        <dbReference type="SAM" id="MobiDB-lite"/>
    </source>
</evidence>
<evidence type="ECO:0000313" key="2">
    <source>
        <dbReference type="EMBL" id="KAF6019533.1"/>
    </source>
</evidence>
<dbReference type="AlphaFoldDB" id="A0A7J7J093"/>
<accession>A0A7J7J093</accession>
<feature type="compositionally biased region" description="Polar residues" evidence="1">
    <location>
        <begin position="223"/>
        <end position="233"/>
    </location>
</feature>
<feature type="compositionally biased region" description="Polar residues" evidence="1">
    <location>
        <begin position="200"/>
        <end position="212"/>
    </location>
</feature>
<feature type="compositionally biased region" description="Basic residues" evidence="1">
    <location>
        <begin position="1"/>
        <end position="12"/>
    </location>
</feature>
<feature type="compositionally biased region" description="Polar residues" evidence="1">
    <location>
        <begin position="21"/>
        <end position="38"/>
    </location>
</feature>
<sequence length="233" mass="25482">MPRMKHLSKKSKSSPYKKVSTLDSFGFTSANEKTSGASSEEKAVYKDHTSSNSEGFHKSPGKSLNAANDAEPQKEKLNKSKHLETLRKHKTDDKTLDTEVRNTTAKKKGRPPAADNVSSEASSLQTEPPKEVACEVTSPVKKRGRPRKSDASPALYIVEAENKTCQQNSAESEIGSLQRVVDLPSLAIKQEMLTEHNESAEMTPTSHQNNAKSLKHSSKKNAEGSSASNQIDY</sequence>
<feature type="region of interest" description="Disordered" evidence="1">
    <location>
        <begin position="1"/>
        <end position="154"/>
    </location>
</feature>
<dbReference type="Proteomes" id="UP000593567">
    <property type="component" value="Unassembled WGS sequence"/>
</dbReference>
<evidence type="ECO:0000313" key="3">
    <source>
        <dbReference type="Proteomes" id="UP000593567"/>
    </source>
</evidence>
<gene>
    <name evidence="2" type="ORF">EB796_022184</name>
</gene>
<feature type="compositionally biased region" description="Polar residues" evidence="1">
    <location>
        <begin position="116"/>
        <end position="126"/>
    </location>
</feature>
<organism evidence="2 3">
    <name type="scientific">Bugula neritina</name>
    <name type="common">Brown bryozoan</name>
    <name type="synonym">Sertularia neritina</name>
    <dbReference type="NCBI Taxonomy" id="10212"/>
    <lineage>
        <taxon>Eukaryota</taxon>
        <taxon>Metazoa</taxon>
        <taxon>Spiralia</taxon>
        <taxon>Lophotrochozoa</taxon>
        <taxon>Bryozoa</taxon>
        <taxon>Gymnolaemata</taxon>
        <taxon>Cheilostomatida</taxon>
        <taxon>Flustrina</taxon>
        <taxon>Buguloidea</taxon>
        <taxon>Bugulidae</taxon>
        <taxon>Bugula</taxon>
    </lineage>
</organism>
<protein>
    <submittedName>
        <fullName evidence="2">Uncharacterized protein</fullName>
    </submittedName>
</protein>
<proteinExistence type="predicted"/>
<feature type="compositionally biased region" description="Basic and acidic residues" evidence="1">
    <location>
        <begin position="71"/>
        <end position="100"/>
    </location>
</feature>
<feature type="compositionally biased region" description="Basic and acidic residues" evidence="1">
    <location>
        <begin position="39"/>
        <end position="49"/>
    </location>
</feature>
<keyword evidence="3" id="KW-1185">Reference proteome</keyword>